<dbReference type="InterPro" id="IPR045967">
    <property type="entry name" value="HAM1-like_N"/>
</dbReference>
<feature type="coiled-coil region" evidence="1">
    <location>
        <begin position="929"/>
        <end position="956"/>
    </location>
</feature>
<feature type="region of interest" description="Disordered" evidence="2">
    <location>
        <begin position="188"/>
        <end position="218"/>
    </location>
</feature>
<dbReference type="EMBL" id="QZBD01000785">
    <property type="protein sequence ID" value="THY05765.1"/>
    <property type="molecule type" value="Genomic_DNA"/>
</dbReference>
<name>A0A4S9JTT9_AURPU</name>
<evidence type="ECO:0000259" key="4">
    <source>
        <dbReference type="Pfam" id="PF14613"/>
    </source>
</evidence>
<evidence type="ECO:0000313" key="7">
    <source>
        <dbReference type="EMBL" id="THY05765.1"/>
    </source>
</evidence>
<reference evidence="7 8" key="1">
    <citation type="submission" date="2018-10" db="EMBL/GenBank/DDBJ databases">
        <title>Fifty Aureobasidium pullulans genomes reveal a recombining polyextremotolerant generalist.</title>
        <authorList>
            <person name="Gostincar C."/>
            <person name="Turk M."/>
            <person name="Zajc J."/>
            <person name="Gunde-Cimerman N."/>
        </authorList>
    </citation>
    <scope>NUCLEOTIDE SEQUENCE [LARGE SCALE GENOMIC DNA]</scope>
    <source>
        <strain evidence="7 8">EXF-6604</strain>
    </source>
</reference>
<dbReference type="Pfam" id="PF23566">
    <property type="entry name" value="RTG2_C"/>
    <property type="match status" value="1"/>
</dbReference>
<accession>A0A4S9JTT9</accession>
<dbReference type="Gene3D" id="3.30.420.150">
    <property type="entry name" value="Exopolyphosphatase. Domain 2"/>
    <property type="match status" value="1"/>
</dbReference>
<evidence type="ECO:0000259" key="6">
    <source>
        <dbReference type="Pfam" id="PF23566"/>
    </source>
</evidence>
<dbReference type="GO" id="GO:0008289">
    <property type="term" value="F:lipid binding"/>
    <property type="evidence" value="ECO:0007669"/>
    <property type="project" value="InterPro"/>
</dbReference>
<evidence type="ECO:0000256" key="1">
    <source>
        <dbReference type="SAM" id="Coils"/>
    </source>
</evidence>
<dbReference type="Pfam" id="PF19343">
    <property type="entry name" value="HAM1_N"/>
    <property type="match status" value="2"/>
</dbReference>
<protein>
    <submittedName>
        <fullName evidence="7">Uncharacterized protein</fullName>
    </submittedName>
</protein>
<dbReference type="PANTHER" id="PTHR31138:SF4">
    <property type="entry name" value="DUF5923 DOMAIN-CONTAINING PROTEIN"/>
    <property type="match status" value="1"/>
</dbReference>
<dbReference type="InterPro" id="IPR043129">
    <property type="entry name" value="ATPase_NBD"/>
</dbReference>
<feature type="domain" description="HAM1-like N-terminal" evidence="5">
    <location>
        <begin position="27"/>
        <end position="202"/>
    </location>
</feature>
<feature type="domain" description="Ppx/GppA phosphatase N-terminal" evidence="3">
    <location>
        <begin position="782"/>
        <end position="1091"/>
    </location>
</feature>
<dbReference type="Proteomes" id="UP000306584">
    <property type="component" value="Unassembled WGS sequence"/>
</dbReference>
<feature type="domain" description="RTG2 C-terminal" evidence="6">
    <location>
        <begin position="1097"/>
        <end position="1312"/>
    </location>
</feature>
<dbReference type="Gene3D" id="3.30.420.40">
    <property type="match status" value="1"/>
</dbReference>
<dbReference type="Gene3D" id="1.10.3210.10">
    <property type="entry name" value="Hypothetical protein af1432"/>
    <property type="match status" value="1"/>
</dbReference>
<dbReference type="InterPro" id="IPR027842">
    <property type="entry name" value="HAM1-like_C"/>
</dbReference>
<proteinExistence type="predicted"/>
<sequence length="1312" mass="144576">MSSCLGFRKSKSDDTEPLLPQYRDDTILQRELHQKLHSYQMIRALADGYMPSNEQLIINLRSLLSSDILNPNDPNLSDSGRRLAKFSKQWLKDFIELLVHKNSEDQIQDFIWSLTQSRVRVDVQDLAHRASKAQSKAKTAAAYNSLQTVGSLLLTNSDFRIFLSDLNTVGREVFKDAAFSLSNVAEEAGKKIEPSQEEQDKLTKVGADSGPPPSGKDIGNDVADISKVVANGAAQVIQDAEQSAEEKLSGDEGQVMMNRLKQAVTKLRKRPDYNESVSTIAELLKRYAIAYSRSVEETVNALEEDVHENAEMDKAGKNFWSLLSSFGDSEEWKKLEQTFKKVVSHSEKDPEFENLMVDVGNSLQTLLTDPNFFDTAREKFDELREKSRKVGSESDLRTDIDNFLGQLQVTLVSVLNDEDVTKLMQHSLQIFHILSPLHNATNPELITDAINIFIPLLIAAVQYVPIPRLEISTPDIDLLLENLIIEPGKTVNHTSFLPYKLRVETYNDFEIRKARFRTTSTSSHMVTIKIDGISARAEEVGFWMRAHSGLFRLADEGITSFALDEKGLDIHLDVEIAKDRMESMLSLKAVRVNVHKLDYTLRKSKFSWLAWLIKPVLRPIVRKVMEKQIATAIADALHSANRELLYARERLRATRVADPNDLITFFKAVAARLTPEEDPDLYTRVGVAQPGKGVFKGKYAPGSVVKLWNEEAMRAEERIEDGSEIRGWRNDVFSLLAVQGPTASTMAVSTPNPEHLHGLVDMGSNGIRFSITDLSPPTTRILPTLYTSRAGISLYDAQYSTSGDRVAIPEKTIAKVIDKLTHFKRTCADFRVPESNITILATEATRTAVNSAEFRSAIKSATGWEVQLLAKEDEGRVGALGVATSLGEVKGLVMDLGGGSTQLTWLISDSHTGEIKMPSEGAVSMPFGAAALSRRLEETEKQGKSAKKALAEEVKQRITEAFKSLNVPHELTEMAKKEGGYALYLSGGGFRGWGFVLMSQHKVNPYPIPVINGFRAARSDFLDTTAVQAAAMDVDSDEDSAIFRVSQRRANQVPAVAFLVTALSEALPHIKEVRFCQGGVREGYLFSKLPLEVRKQSPVVVATASMASPGSPHYADLLLNAIPKHNSTAAAASSSSASALSPPIITAFANLSGHFSSHPKDIRAAAALRSTTTGILASAHGLSHSERCTLALLLCERWGGLKDLPPTDTAFFHSMQSLAGAEQAWWARYLGRVGALVGAVYPSGRGEEAMSLSSTFSVSKKGDRVLVLRTGDQEGKSLRGIVEEEVEKVEKAGKKKNWIGGKEGWGIKVEVQ</sequence>
<dbReference type="Pfam" id="PF02541">
    <property type="entry name" value="Ppx-GppA"/>
    <property type="match status" value="1"/>
</dbReference>
<dbReference type="PANTHER" id="PTHR31138">
    <property type="entry name" value="CHROMOSOME 19, WHOLE GENOME SHOTGUN SEQUENCE"/>
    <property type="match status" value="1"/>
</dbReference>
<dbReference type="Gene3D" id="3.15.10.10">
    <property type="entry name" value="Bactericidal permeability-increasing protein, domain 1"/>
    <property type="match status" value="1"/>
</dbReference>
<gene>
    <name evidence="7" type="ORF">D6D01_09966</name>
</gene>
<dbReference type="InterPro" id="IPR057512">
    <property type="entry name" value="RTG2_C"/>
</dbReference>
<dbReference type="FunFam" id="3.30.420.40:FF:000191">
    <property type="entry name" value="Retrograde regulation protein 2"/>
    <property type="match status" value="1"/>
</dbReference>
<dbReference type="SUPFAM" id="SSF53067">
    <property type="entry name" value="Actin-like ATPase domain"/>
    <property type="match status" value="2"/>
</dbReference>
<keyword evidence="1" id="KW-0175">Coiled coil</keyword>
<evidence type="ECO:0000313" key="8">
    <source>
        <dbReference type="Proteomes" id="UP000306584"/>
    </source>
</evidence>
<feature type="compositionally biased region" description="Basic and acidic residues" evidence="2">
    <location>
        <begin position="188"/>
        <end position="203"/>
    </location>
</feature>
<comment type="caution">
    <text evidence="7">The sequence shown here is derived from an EMBL/GenBank/DDBJ whole genome shotgun (WGS) entry which is preliminary data.</text>
</comment>
<dbReference type="InterPro" id="IPR017943">
    <property type="entry name" value="Bactericidal_perm-incr_a/b_dom"/>
</dbReference>
<evidence type="ECO:0000256" key="2">
    <source>
        <dbReference type="SAM" id="MobiDB-lite"/>
    </source>
</evidence>
<feature type="domain" description="HAM1-like N-terminal" evidence="5">
    <location>
        <begin position="233"/>
        <end position="578"/>
    </location>
</feature>
<evidence type="ECO:0000259" key="3">
    <source>
        <dbReference type="Pfam" id="PF02541"/>
    </source>
</evidence>
<dbReference type="Pfam" id="PF14613">
    <property type="entry name" value="HAM1_C"/>
    <property type="match status" value="1"/>
</dbReference>
<organism evidence="7 8">
    <name type="scientific">Aureobasidium pullulans</name>
    <name type="common">Black yeast</name>
    <name type="synonym">Pullularia pullulans</name>
    <dbReference type="NCBI Taxonomy" id="5580"/>
    <lineage>
        <taxon>Eukaryota</taxon>
        <taxon>Fungi</taxon>
        <taxon>Dikarya</taxon>
        <taxon>Ascomycota</taxon>
        <taxon>Pezizomycotina</taxon>
        <taxon>Dothideomycetes</taxon>
        <taxon>Dothideomycetidae</taxon>
        <taxon>Dothideales</taxon>
        <taxon>Saccotheciaceae</taxon>
        <taxon>Aureobasidium</taxon>
    </lineage>
</organism>
<dbReference type="SUPFAM" id="SSF55394">
    <property type="entry name" value="Bactericidal permeability-increasing protein, BPI"/>
    <property type="match status" value="1"/>
</dbReference>
<feature type="domain" description="HAM1-like C-terminal" evidence="4">
    <location>
        <begin position="592"/>
        <end position="652"/>
    </location>
</feature>
<evidence type="ECO:0000259" key="5">
    <source>
        <dbReference type="Pfam" id="PF19343"/>
    </source>
</evidence>
<dbReference type="InterPro" id="IPR003695">
    <property type="entry name" value="Ppx_GppA_N"/>
</dbReference>